<evidence type="ECO:0000313" key="2">
    <source>
        <dbReference type="EMBL" id="KNZ62808.1"/>
    </source>
</evidence>
<evidence type="ECO:0000313" key="3">
    <source>
        <dbReference type="Proteomes" id="UP000037035"/>
    </source>
</evidence>
<feature type="compositionally biased region" description="Polar residues" evidence="1">
    <location>
        <begin position="258"/>
        <end position="270"/>
    </location>
</feature>
<feature type="compositionally biased region" description="Low complexity" evidence="1">
    <location>
        <begin position="306"/>
        <end position="332"/>
    </location>
</feature>
<feature type="region of interest" description="Disordered" evidence="1">
    <location>
        <begin position="1"/>
        <end position="41"/>
    </location>
</feature>
<feature type="region of interest" description="Disordered" evidence="1">
    <location>
        <begin position="430"/>
        <end position="650"/>
    </location>
</feature>
<protein>
    <submittedName>
        <fullName evidence="2">Uncharacterized protein</fullName>
    </submittedName>
</protein>
<feature type="compositionally biased region" description="Polar residues" evidence="1">
    <location>
        <begin position="354"/>
        <end position="370"/>
    </location>
</feature>
<dbReference type="STRING" id="27349.A0A0L6VQ33"/>
<feature type="compositionally biased region" description="Polar residues" evidence="1">
    <location>
        <begin position="284"/>
        <end position="296"/>
    </location>
</feature>
<dbReference type="VEuPathDB" id="FungiDB:VP01_1220g1"/>
<sequence>MRNPLGQSSQASSDPTPSTSPTLIKIKPSARPRPYNTAGRNYLPVKDAELEPIIAESTTSKTFIPRPSKHEIMTDVPSCALVNSEGKEEKAMAEFQKRRSSESTFANRPYEPREDPWLTRLRRYLKFFKGRKVSSRGGKTASGWPITREKFILWAHKDPRPTIRSLTTYLQTIEAARVATHALFSNEFPGLSQQSLQLDPLVNDTIDKFARKLAQAPPPQTNDITTDPEIRSKIHKENLIHINTSTAQDNSLTDKDSTSAAKSPLTTQANQPPQSQQPAKVSEKQSSTAIPNTQAPKGQPRLSLDKASSSTAQASSSTAKASTSTAQAGSTANTRSNAKIGPTAQSRFPIDKPSVSTTKPSATPQATTDTPHVPPKDHKNKCITIIKPRLFIAKPPTTTRTSLVPPKASKNADRLLTDAAVTSSVKNGTAVSEGTTFPAKTTAKPPTTTRTPHATTDTARALSKPSKELSTVFPAKPVSTTARYHEPAETTSPQTTPPMAIRALLKTGKDLSAAKKPEASKPDSSVKTGPSSNPVSTKRTMPSKPKSLQRVGPSKPVYPERLSSEEIVVVSRVKNSNPPASRSPSPPPPVENKTTGESPAPSVKHTRRLSDTSSDCPLALLPRRRSPRKKIKSQHLSDSTLQPAQHIPSPSIKLSDTLHLEEEEQDQKTSTSPIYQQVSVFSDIRIPEIRDQFFGALRRDHPSQ</sequence>
<feature type="compositionally biased region" description="Basic residues" evidence="1">
    <location>
        <begin position="622"/>
        <end position="633"/>
    </location>
</feature>
<accession>A0A0L6VQ33</accession>
<organism evidence="2 3">
    <name type="scientific">Puccinia sorghi</name>
    <dbReference type="NCBI Taxonomy" id="27349"/>
    <lineage>
        <taxon>Eukaryota</taxon>
        <taxon>Fungi</taxon>
        <taxon>Dikarya</taxon>
        <taxon>Basidiomycota</taxon>
        <taxon>Pucciniomycotina</taxon>
        <taxon>Pucciniomycetes</taxon>
        <taxon>Pucciniales</taxon>
        <taxon>Pucciniaceae</taxon>
        <taxon>Puccinia</taxon>
    </lineage>
</organism>
<proteinExistence type="predicted"/>
<comment type="caution">
    <text evidence="2">The sequence shown here is derived from an EMBL/GenBank/DDBJ whole genome shotgun (WGS) entry which is preliminary data.</text>
</comment>
<feature type="compositionally biased region" description="Polar residues" evidence="1">
    <location>
        <begin position="522"/>
        <end position="540"/>
    </location>
</feature>
<dbReference type="OrthoDB" id="2503624at2759"/>
<reference evidence="2 3" key="1">
    <citation type="submission" date="2015-08" db="EMBL/GenBank/DDBJ databases">
        <title>Next Generation Sequencing and Analysis of the Genome of Puccinia sorghi L Schw, the Causal Agent of Maize Common Rust.</title>
        <authorList>
            <person name="Rochi L."/>
            <person name="Burguener G."/>
            <person name="Darino M."/>
            <person name="Turjanski A."/>
            <person name="Kreff E."/>
            <person name="Dieguez M.J."/>
            <person name="Sacco F."/>
        </authorList>
    </citation>
    <scope>NUCLEOTIDE SEQUENCE [LARGE SCALE GENOMIC DNA]</scope>
    <source>
        <strain evidence="2 3">RO10H11247</strain>
    </source>
</reference>
<keyword evidence="3" id="KW-1185">Reference proteome</keyword>
<dbReference type="AlphaFoldDB" id="A0A0L6VQ33"/>
<evidence type="ECO:0000256" key="1">
    <source>
        <dbReference type="SAM" id="MobiDB-lite"/>
    </source>
</evidence>
<feature type="compositionally biased region" description="Low complexity" evidence="1">
    <location>
        <begin position="8"/>
        <end position="22"/>
    </location>
</feature>
<name>A0A0L6VQ33_9BASI</name>
<feature type="compositionally biased region" description="Basic and acidic residues" evidence="1">
    <location>
        <begin position="507"/>
        <end position="521"/>
    </location>
</feature>
<feature type="region of interest" description="Disordered" evidence="1">
    <location>
        <begin position="243"/>
        <end position="379"/>
    </location>
</feature>
<feature type="compositionally biased region" description="Polar residues" evidence="1">
    <location>
        <begin position="634"/>
        <end position="643"/>
    </location>
</feature>
<gene>
    <name evidence="2" type="ORF">VP01_1220g1</name>
</gene>
<dbReference type="EMBL" id="LAVV01002455">
    <property type="protein sequence ID" value="KNZ62808.1"/>
    <property type="molecule type" value="Genomic_DNA"/>
</dbReference>
<dbReference type="Proteomes" id="UP000037035">
    <property type="component" value="Unassembled WGS sequence"/>
</dbReference>
<feature type="compositionally biased region" description="Low complexity" evidence="1">
    <location>
        <begin position="435"/>
        <end position="461"/>
    </location>
</feature>